<dbReference type="GO" id="GO:0031012">
    <property type="term" value="C:extracellular matrix"/>
    <property type="evidence" value="ECO:0007669"/>
    <property type="project" value="TreeGrafter"/>
</dbReference>
<proteinExistence type="predicted"/>
<gene>
    <name evidence="2" type="ORF">OFUS_LOCUS14306</name>
</gene>
<dbReference type="PANTHER" id="PTHR24373:SF398">
    <property type="entry name" value="LEUCINE-RICH REPEAT-CONTAINING G-PROTEIN COUPLED RECEPTOR 6"/>
    <property type="match status" value="1"/>
</dbReference>
<accession>A0A8J1UFB6</accession>
<reference evidence="2" key="1">
    <citation type="submission" date="2022-03" db="EMBL/GenBank/DDBJ databases">
        <authorList>
            <person name="Martin C."/>
        </authorList>
    </citation>
    <scope>NUCLEOTIDE SEQUENCE</scope>
</reference>
<comment type="caution">
    <text evidence="2">The sequence shown here is derived from an EMBL/GenBank/DDBJ whole genome shotgun (WGS) entry which is preliminary data.</text>
</comment>
<dbReference type="AlphaFoldDB" id="A0A8J1UFB6"/>
<dbReference type="GO" id="GO:0005615">
    <property type="term" value="C:extracellular space"/>
    <property type="evidence" value="ECO:0007669"/>
    <property type="project" value="TreeGrafter"/>
</dbReference>
<dbReference type="InterPro" id="IPR050328">
    <property type="entry name" value="Dev_Immune_Receptor"/>
</dbReference>
<dbReference type="SUPFAM" id="SSF52047">
    <property type="entry name" value="RNI-like"/>
    <property type="match status" value="1"/>
</dbReference>
<dbReference type="Proteomes" id="UP000749559">
    <property type="component" value="Unassembled WGS sequence"/>
</dbReference>
<dbReference type="Gene3D" id="3.80.10.10">
    <property type="entry name" value="Ribonuclease Inhibitor"/>
    <property type="match status" value="1"/>
</dbReference>
<dbReference type="PANTHER" id="PTHR24373">
    <property type="entry name" value="SLIT RELATED LEUCINE-RICH REPEAT NEURONAL PROTEIN"/>
    <property type="match status" value="1"/>
</dbReference>
<evidence type="ECO:0000256" key="1">
    <source>
        <dbReference type="ARBA" id="ARBA00022729"/>
    </source>
</evidence>
<organism evidence="2 3">
    <name type="scientific">Owenia fusiformis</name>
    <name type="common">Polychaete worm</name>
    <dbReference type="NCBI Taxonomy" id="6347"/>
    <lineage>
        <taxon>Eukaryota</taxon>
        <taxon>Metazoa</taxon>
        <taxon>Spiralia</taxon>
        <taxon>Lophotrochozoa</taxon>
        <taxon>Annelida</taxon>
        <taxon>Polychaeta</taxon>
        <taxon>Sedentaria</taxon>
        <taxon>Canalipalpata</taxon>
        <taxon>Sabellida</taxon>
        <taxon>Oweniida</taxon>
        <taxon>Oweniidae</taxon>
        <taxon>Owenia</taxon>
    </lineage>
</organism>
<dbReference type="EMBL" id="CAIIXF020000007">
    <property type="protein sequence ID" value="CAH1788850.1"/>
    <property type="molecule type" value="Genomic_DNA"/>
</dbReference>
<name>A0A8J1UFB6_OWEFU</name>
<evidence type="ECO:0000313" key="2">
    <source>
        <dbReference type="EMBL" id="CAH1788850.1"/>
    </source>
</evidence>
<protein>
    <submittedName>
        <fullName evidence="2">Uncharacterized protein</fullName>
    </submittedName>
</protein>
<keyword evidence="1" id="KW-0732">Signal</keyword>
<evidence type="ECO:0000313" key="3">
    <source>
        <dbReference type="Proteomes" id="UP000749559"/>
    </source>
</evidence>
<dbReference type="InterPro" id="IPR032675">
    <property type="entry name" value="LRR_dom_sf"/>
</dbReference>
<keyword evidence="3" id="KW-1185">Reference proteome</keyword>
<sequence>MMSSRMTTLLLLYIAIKAVVSNEIFKMNQLSDPSDDIKYRDNPTQKTTSEEHAMSNEPKFCTYKYSRKIYMICECKAKSKSDQISLAEIVKIMDKKYLSCYSLRFENFMFHVLKNMSFNAFKNLTQVHIKNCGIRKIEKSAFKSNSLFSGRNIQITIELNPIGNIEPGTFDVGKSLRLLAFRKNLNLGAENILKVFNDLQNKTVWNLEIATCRVFLQELNKSFFESLRYSKIRSLKIEGNAFGSIASDAFEPLGVFLNNLRLRNFMDVKEDTFDVFHQLRTLEIGGVIITTSAYTPNLHLHKTSGLNRLFIDMHNLRLSLNISGLKSLRQLHLTNAMSYMYEGLYMDNVIKLMNTAKSLKQIDLSGNALYQYTEKDLCQMFENRTTLNILILKYNNFIHLPHCMFKAMYKLRIGSVNKFNNIY</sequence>